<name>A0A3D9BYR0_9RHOB</name>
<dbReference type="Proteomes" id="UP000257131">
    <property type="component" value="Unassembled WGS sequence"/>
</dbReference>
<dbReference type="GO" id="GO:0008168">
    <property type="term" value="F:methyltransferase activity"/>
    <property type="evidence" value="ECO:0007669"/>
    <property type="project" value="UniProtKB-KW"/>
</dbReference>
<organism evidence="4 5">
    <name type="scientific">Rhodosalinus sediminis</name>
    <dbReference type="NCBI Taxonomy" id="1940533"/>
    <lineage>
        <taxon>Bacteria</taxon>
        <taxon>Pseudomonadati</taxon>
        <taxon>Pseudomonadota</taxon>
        <taxon>Alphaproteobacteria</taxon>
        <taxon>Rhodobacterales</taxon>
        <taxon>Paracoccaceae</taxon>
        <taxon>Rhodosalinus</taxon>
    </lineage>
</organism>
<evidence type="ECO:0000259" key="3">
    <source>
        <dbReference type="Pfam" id="PF13649"/>
    </source>
</evidence>
<dbReference type="InterPro" id="IPR029063">
    <property type="entry name" value="SAM-dependent_MTases_sf"/>
</dbReference>
<comment type="caution">
    <text evidence="4">The sequence shown here is derived from an EMBL/GenBank/DDBJ whole genome shotgun (WGS) entry which is preliminary data.</text>
</comment>
<feature type="domain" description="Methyltransferase" evidence="3">
    <location>
        <begin position="44"/>
        <end position="132"/>
    </location>
</feature>
<dbReference type="OrthoDB" id="9804312at2"/>
<gene>
    <name evidence="4" type="ORF">DRV84_02935</name>
</gene>
<evidence type="ECO:0000313" key="4">
    <source>
        <dbReference type="EMBL" id="REC58532.1"/>
    </source>
</evidence>
<reference evidence="4 5" key="1">
    <citation type="journal article" date="2017" name="Int. J. Syst. Evol. Microbiol.">
        <title>Rhodosalinus sediminis gen. nov., sp. nov., isolated from marine saltern.</title>
        <authorList>
            <person name="Guo L.Y."/>
            <person name="Ling S.K."/>
            <person name="Li C.M."/>
            <person name="Chen G.J."/>
            <person name="Du Z.J."/>
        </authorList>
    </citation>
    <scope>NUCLEOTIDE SEQUENCE [LARGE SCALE GENOMIC DNA]</scope>
    <source>
        <strain evidence="4 5">WDN1C137</strain>
    </source>
</reference>
<dbReference type="InterPro" id="IPR041698">
    <property type="entry name" value="Methyltransf_25"/>
</dbReference>
<dbReference type="PANTHER" id="PTHR43861">
    <property type="entry name" value="TRANS-ACONITATE 2-METHYLTRANSFERASE-RELATED"/>
    <property type="match status" value="1"/>
</dbReference>
<accession>A0A3D9BYR0</accession>
<keyword evidence="1 4" id="KW-0489">Methyltransferase</keyword>
<dbReference type="Gene3D" id="3.40.50.150">
    <property type="entry name" value="Vaccinia Virus protein VP39"/>
    <property type="match status" value="1"/>
</dbReference>
<dbReference type="Pfam" id="PF13649">
    <property type="entry name" value="Methyltransf_25"/>
    <property type="match status" value="1"/>
</dbReference>
<evidence type="ECO:0000256" key="2">
    <source>
        <dbReference type="ARBA" id="ARBA00022679"/>
    </source>
</evidence>
<keyword evidence="2 4" id="KW-0808">Transferase</keyword>
<dbReference type="EMBL" id="QOHR01000002">
    <property type="protein sequence ID" value="REC58532.1"/>
    <property type="molecule type" value="Genomic_DNA"/>
</dbReference>
<dbReference type="SUPFAM" id="SSF53335">
    <property type="entry name" value="S-adenosyl-L-methionine-dependent methyltransferases"/>
    <property type="match status" value="1"/>
</dbReference>
<sequence length="203" mass="20966">MSADRATLAVYDAEAARYADATQGLRDDPDLAAFVAAMPAGARVLDLGCGPGLAAEVMARAGLDVAATDASAEMVRRAAARPGVTAWQADFDALTGAGVYHGVWANFSLLHAPRAAMPAHLAAIARALVPGGRLHIALKTGAGERRDALGRLYTYYGEDELAALLSAAGFTVIARRRGRDPGLDGELADWVAMAALAAPARRG</sequence>
<dbReference type="AlphaFoldDB" id="A0A3D9BYR0"/>
<proteinExistence type="predicted"/>
<dbReference type="RefSeq" id="WP_115978362.1">
    <property type="nucleotide sequence ID" value="NZ_QOHR01000002.1"/>
</dbReference>
<keyword evidence="5" id="KW-1185">Reference proteome</keyword>
<dbReference type="PANTHER" id="PTHR43861:SF1">
    <property type="entry name" value="TRANS-ACONITATE 2-METHYLTRANSFERASE"/>
    <property type="match status" value="1"/>
</dbReference>
<dbReference type="GO" id="GO:0032259">
    <property type="term" value="P:methylation"/>
    <property type="evidence" value="ECO:0007669"/>
    <property type="project" value="UniProtKB-KW"/>
</dbReference>
<evidence type="ECO:0000313" key="5">
    <source>
        <dbReference type="Proteomes" id="UP000257131"/>
    </source>
</evidence>
<evidence type="ECO:0000256" key="1">
    <source>
        <dbReference type="ARBA" id="ARBA00022603"/>
    </source>
</evidence>
<protein>
    <submittedName>
        <fullName evidence="4">Class I SAM-dependent methyltransferase</fullName>
    </submittedName>
</protein>
<dbReference type="CDD" id="cd02440">
    <property type="entry name" value="AdoMet_MTases"/>
    <property type="match status" value="1"/>
</dbReference>